<name>A0A8S0Q975_OLEEU</name>
<accession>A0A8S0Q975</accession>
<evidence type="ECO:0000313" key="4">
    <source>
        <dbReference type="Proteomes" id="UP000594638"/>
    </source>
</evidence>
<dbReference type="EMBL" id="CACTIH010001810">
    <property type="protein sequence ID" value="CAA2963542.1"/>
    <property type="molecule type" value="Genomic_DNA"/>
</dbReference>
<sequence length="161" mass="17734">MEAYSYIYPQEEKKAKQLPSFLTSLHSVRKVPTKPMKKPIAPFPPTPPKIYKVDPSNFKEVVQRLTGAAPEFQQQEVAPPPLGLLSTTTTEVPPKRPPPIVYPSVKMPSTEEVLYNDHMAATEEGKSFGAVGLGFSPSSFAWFSSLFPSPRTLSSLASSRL</sequence>
<reference evidence="3 4" key="1">
    <citation type="submission" date="2019-12" db="EMBL/GenBank/DDBJ databases">
        <authorList>
            <person name="Alioto T."/>
            <person name="Alioto T."/>
            <person name="Gomez Garrido J."/>
        </authorList>
    </citation>
    <scope>NUCLEOTIDE SEQUENCE [LARGE SCALE GENOMIC DNA]</scope>
</reference>
<dbReference type="InterPro" id="IPR008889">
    <property type="entry name" value="VQ"/>
</dbReference>
<feature type="region of interest" description="Disordered" evidence="1">
    <location>
        <begin position="70"/>
        <end position="103"/>
    </location>
</feature>
<gene>
    <name evidence="3" type="ORF">OLEA9_A095047</name>
</gene>
<dbReference type="PANTHER" id="PTHR34794:SF1">
    <property type="entry name" value="OS10G0101800 PROTEIN"/>
    <property type="match status" value="1"/>
</dbReference>
<organism evidence="3 4">
    <name type="scientific">Olea europaea subsp. europaea</name>
    <dbReference type="NCBI Taxonomy" id="158383"/>
    <lineage>
        <taxon>Eukaryota</taxon>
        <taxon>Viridiplantae</taxon>
        <taxon>Streptophyta</taxon>
        <taxon>Embryophyta</taxon>
        <taxon>Tracheophyta</taxon>
        <taxon>Spermatophyta</taxon>
        <taxon>Magnoliopsida</taxon>
        <taxon>eudicotyledons</taxon>
        <taxon>Gunneridae</taxon>
        <taxon>Pentapetalae</taxon>
        <taxon>asterids</taxon>
        <taxon>lamiids</taxon>
        <taxon>Lamiales</taxon>
        <taxon>Oleaceae</taxon>
        <taxon>Oleeae</taxon>
        <taxon>Olea</taxon>
    </lineage>
</organism>
<dbReference type="Gramene" id="OE9A095047T1">
    <property type="protein sequence ID" value="OE9A095047C1"/>
    <property type="gene ID" value="OE9A095047"/>
</dbReference>
<dbReference type="OrthoDB" id="689462at2759"/>
<evidence type="ECO:0000259" key="2">
    <source>
        <dbReference type="Pfam" id="PF05678"/>
    </source>
</evidence>
<evidence type="ECO:0000313" key="3">
    <source>
        <dbReference type="EMBL" id="CAA2963542.1"/>
    </source>
</evidence>
<comment type="caution">
    <text evidence="3">The sequence shown here is derived from an EMBL/GenBank/DDBJ whole genome shotgun (WGS) entry which is preliminary data.</text>
</comment>
<dbReference type="PANTHER" id="PTHR34794">
    <property type="entry name" value="EXPRESSED PROTEIN"/>
    <property type="match status" value="1"/>
</dbReference>
<protein>
    <recommendedName>
        <fullName evidence="2">VQ domain-containing protein</fullName>
    </recommendedName>
</protein>
<feature type="compositionally biased region" description="Low complexity" evidence="1">
    <location>
        <begin position="83"/>
        <end position="92"/>
    </location>
</feature>
<dbReference type="Pfam" id="PF05678">
    <property type="entry name" value="VQ"/>
    <property type="match status" value="1"/>
</dbReference>
<proteinExistence type="predicted"/>
<evidence type="ECO:0000256" key="1">
    <source>
        <dbReference type="SAM" id="MobiDB-lite"/>
    </source>
</evidence>
<keyword evidence="4" id="KW-1185">Reference proteome</keyword>
<dbReference type="AlphaFoldDB" id="A0A8S0Q975"/>
<feature type="domain" description="VQ" evidence="2">
    <location>
        <begin position="46"/>
        <end position="68"/>
    </location>
</feature>
<dbReference type="InterPro" id="IPR039610">
    <property type="entry name" value="VQ29"/>
</dbReference>
<dbReference type="Proteomes" id="UP000594638">
    <property type="component" value="Unassembled WGS sequence"/>
</dbReference>